<comment type="subcellular location">
    <subcellularLocation>
        <location evidence="1">Membrane</location>
        <topology evidence="1">Single-pass membrane protein</topology>
    </subcellularLocation>
</comment>
<feature type="binding site" evidence="13">
    <location>
        <position position="512"/>
    </location>
    <ligand>
        <name>Zn(2+)</name>
        <dbReference type="ChEBI" id="CHEBI:29105"/>
        <label>2</label>
    </ligand>
</feature>
<evidence type="ECO:0000256" key="12">
    <source>
        <dbReference type="PIRSR" id="PIRSR601952-1"/>
    </source>
</evidence>
<evidence type="ECO:0000256" key="3">
    <source>
        <dbReference type="ARBA" id="ARBA00012647"/>
    </source>
</evidence>
<evidence type="ECO:0000256" key="10">
    <source>
        <dbReference type="ARBA" id="ARBA00022989"/>
    </source>
</evidence>
<evidence type="ECO:0000256" key="11">
    <source>
        <dbReference type="ARBA" id="ARBA00023136"/>
    </source>
</evidence>
<keyword evidence="5 17" id="KW-0812">Transmembrane</keyword>
<gene>
    <name evidence="18" type="ORF">EJ03DRAFT_327904</name>
</gene>
<sequence length="619" mass="67438">MSGREAPLLAKPPRPASEQSDEDRTAEEDALLTGQNTGKRGSVSQHTSQFVTRKWQEWALFVWAFAATAVVVVLAVLWQHGSGSPANGGYGDGGSGIPSGKRNLIFMVSDGMGPTSLALTRSWRQFTEALPWDETLVLDKHLIGQSRTRSSSSLVTDSAAGATAFSCGQKSYNGAISVLPDFSPCGSVMEAAKRLGYTTGLVVTTRITDATPAVFASHVRRREMEDEIALQMIGATHPLGRVVDLMFGGGREHFLPNTTEGSSRKDDVDVREQAKGLGWSYIDSRKEFDNLGTSVELPILGLFADGDFPYEIDRVYEEKTYPSLAEMSRTALDALSAATQGQDQGFFIMIEGSRIDHAGHANDPAAQTREVLAYDKAMATVLDFIKDSKTPTLMISTSDHETGGLAVARQLHEAYPDYLWYPGVLANASHSASYSSMKFHQHIGSNDEAPGSADEERTFLLKLLDESLGVVDATDDEMDLLLHHKEKHKHVAYLFADMVSRRAQTGWSTHGHSGADVNIYASDAAMASDLVGSHENTDVGAFLRKFLGAEDEVKAVTKELKQHLKAVDGDSWLGSVPEGKERLDGQDHLEHYTGDHKRRAEHLEEHFGHGECELCAAGR</sequence>
<accession>A0A6G1L7X2</accession>
<dbReference type="Pfam" id="PF00245">
    <property type="entry name" value="Alk_phosphatase"/>
    <property type="match status" value="1"/>
</dbReference>
<dbReference type="OrthoDB" id="7392499at2759"/>
<evidence type="ECO:0000256" key="17">
    <source>
        <dbReference type="SAM" id="Phobius"/>
    </source>
</evidence>
<dbReference type="PANTHER" id="PTHR11596:SF5">
    <property type="entry name" value="ALKALINE PHOSPHATASE"/>
    <property type="match status" value="1"/>
</dbReference>
<organism evidence="18 19">
    <name type="scientific">Teratosphaeria nubilosa</name>
    <dbReference type="NCBI Taxonomy" id="161662"/>
    <lineage>
        <taxon>Eukaryota</taxon>
        <taxon>Fungi</taxon>
        <taxon>Dikarya</taxon>
        <taxon>Ascomycota</taxon>
        <taxon>Pezizomycotina</taxon>
        <taxon>Dothideomycetes</taxon>
        <taxon>Dothideomycetidae</taxon>
        <taxon>Mycosphaerellales</taxon>
        <taxon>Teratosphaeriaceae</taxon>
        <taxon>Teratosphaeria</taxon>
    </lineage>
</organism>
<reference evidence="18" key="1">
    <citation type="journal article" date="2020" name="Stud. Mycol.">
        <title>101 Dothideomycetes genomes: a test case for predicting lifestyles and emergence of pathogens.</title>
        <authorList>
            <person name="Haridas S."/>
            <person name="Albert R."/>
            <person name="Binder M."/>
            <person name="Bloem J."/>
            <person name="Labutti K."/>
            <person name="Salamov A."/>
            <person name="Andreopoulos B."/>
            <person name="Baker S."/>
            <person name="Barry K."/>
            <person name="Bills G."/>
            <person name="Bluhm B."/>
            <person name="Cannon C."/>
            <person name="Castanera R."/>
            <person name="Culley D."/>
            <person name="Daum C."/>
            <person name="Ezra D."/>
            <person name="Gonzalez J."/>
            <person name="Henrissat B."/>
            <person name="Kuo A."/>
            <person name="Liang C."/>
            <person name="Lipzen A."/>
            <person name="Lutzoni F."/>
            <person name="Magnuson J."/>
            <person name="Mondo S."/>
            <person name="Nolan M."/>
            <person name="Ohm R."/>
            <person name="Pangilinan J."/>
            <person name="Park H.-J."/>
            <person name="Ramirez L."/>
            <person name="Alfaro M."/>
            <person name="Sun H."/>
            <person name="Tritt A."/>
            <person name="Yoshinaga Y."/>
            <person name="Zwiers L.-H."/>
            <person name="Turgeon B."/>
            <person name="Goodwin S."/>
            <person name="Spatafora J."/>
            <person name="Crous P."/>
            <person name="Grigoriev I."/>
        </authorList>
    </citation>
    <scope>NUCLEOTIDE SEQUENCE</scope>
    <source>
        <strain evidence="18">CBS 116005</strain>
    </source>
</reference>
<dbReference type="SMART" id="SM00098">
    <property type="entry name" value="alkPPc"/>
    <property type="match status" value="1"/>
</dbReference>
<evidence type="ECO:0000256" key="2">
    <source>
        <dbReference type="ARBA" id="ARBA00005984"/>
    </source>
</evidence>
<feature type="binding site" evidence="13">
    <location>
        <position position="110"/>
    </location>
    <ligand>
        <name>Zn(2+)</name>
        <dbReference type="ChEBI" id="CHEBI:29105"/>
        <label>2</label>
    </ligand>
</feature>
<evidence type="ECO:0000256" key="7">
    <source>
        <dbReference type="ARBA" id="ARBA00022801"/>
    </source>
</evidence>
<feature type="binding site" evidence="13">
    <location>
        <position position="209"/>
    </location>
    <ligand>
        <name>Mg(2+)</name>
        <dbReference type="ChEBI" id="CHEBI:18420"/>
    </ligand>
</feature>
<dbReference type="GO" id="GO:0046872">
    <property type="term" value="F:metal ion binding"/>
    <property type="evidence" value="ECO:0007669"/>
    <property type="project" value="UniProtKB-KW"/>
</dbReference>
<keyword evidence="11 17" id="KW-0472">Membrane</keyword>
<feature type="binding site" evidence="13">
    <location>
        <position position="399"/>
    </location>
    <ligand>
        <name>Zn(2+)</name>
        <dbReference type="ChEBI" id="CHEBI:29105"/>
        <label>2</label>
    </ligand>
</feature>
<dbReference type="CDD" id="cd16012">
    <property type="entry name" value="ALP"/>
    <property type="match status" value="1"/>
</dbReference>
<keyword evidence="9 13" id="KW-0460">Magnesium</keyword>
<feature type="active site" description="Phosphoserine intermediate" evidence="12">
    <location>
        <position position="158"/>
    </location>
</feature>
<name>A0A6G1L7X2_9PEZI</name>
<dbReference type="Gene3D" id="3.40.720.10">
    <property type="entry name" value="Alkaline Phosphatase, subunit A"/>
    <property type="match status" value="1"/>
</dbReference>
<dbReference type="GO" id="GO:0000329">
    <property type="term" value="C:fungal-type vacuole membrane"/>
    <property type="evidence" value="ECO:0007669"/>
    <property type="project" value="TreeGrafter"/>
</dbReference>
<dbReference type="PROSITE" id="PS00123">
    <property type="entry name" value="ALKALINE_PHOSPHATASE"/>
    <property type="match status" value="1"/>
</dbReference>
<dbReference type="InterPro" id="IPR018299">
    <property type="entry name" value="Alkaline_phosphatase_AS"/>
</dbReference>
<keyword evidence="7 15" id="KW-0378">Hydrolase</keyword>
<evidence type="ECO:0000313" key="19">
    <source>
        <dbReference type="Proteomes" id="UP000799436"/>
    </source>
</evidence>
<protein>
    <recommendedName>
        <fullName evidence="3 15">Alkaline phosphatase</fullName>
        <ecNumber evidence="3 15">3.1.3.1</ecNumber>
    </recommendedName>
</protein>
<comment type="catalytic activity">
    <reaction evidence="15">
        <text>a phosphate monoester + H2O = an alcohol + phosphate</text>
        <dbReference type="Rhea" id="RHEA:15017"/>
        <dbReference type="ChEBI" id="CHEBI:15377"/>
        <dbReference type="ChEBI" id="CHEBI:30879"/>
        <dbReference type="ChEBI" id="CHEBI:43474"/>
        <dbReference type="ChEBI" id="CHEBI:67140"/>
        <dbReference type="EC" id="3.1.3.1"/>
    </reaction>
</comment>
<feature type="binding site" evidence="13">
    <location>
        <position position="360"/>
    </location>
    <ligand>
        <name>Zn(2+)</name>
        <dbReference type="ChEBI" id="CHEBI:29105"/>
        <label>2</label>
    </ligand>
</feature>
<dbReference type="FunFam" id="1.10.60.40:FF:000002">
    <property type="entry name" value="Alkaline phosphatase"/>
    <property type="match status" value="1"/>
</dbReference>
<evidence type="ECO:0000256" key="16">
    <source>
        <dbReference type="SAM" id="MobiDB-lite"/>
    </source>
</evidence>
<evidence type="ECO:0000256" key="1">
    <source>
        <dbReference type="ARBA" id="ARBA00004167"/>
    </source>
</evidence>
<evidence type="ECO:0000256" key="5">
    <source>
        <dbReference type="ARBA" id="ARBA00022692"/>
    </source>
</evidence>
<evidence type="ECO:0000256" key="8">
    <source>
        <dbReference type="ARBA" id="ARBA00022833"/>
    </source>
</evidence>
<dbReference type="SUPFAM" id="SSF53649">
    <property type="entry name" value="Alkaline phosphatase-like"/>
    <property type="match status" value="1"/>
</dbReference>
<comment type="cofactor">
    <cofactor evidence="13">
        <name>Zn(2+)</name>
        <dbReference type="ChEBI" id="CHEBI:29105"/>
    </cofactor>
    <text evidence="13">Binds 2 Zn(2+) ions.</text>
</comment>
<comment type="similarity">
    <text evidence="2 14">Belongs to the alkaline phosphatase family.</text>
</comment>
<keyword evidence="19" id="KW-1185">Reference proteome</keyword>
<feature type="binding site" evidence="13">
    <location>
        <position position="110"/>
    </location>
    <ligand>
        <name>Mg(2+)</name>
        <dbReference type="ChEBI" id="CHEBI:18420"/>
    </ligand>
</feature>
<dbReference type="InterPro" id="IPR017850">
    <property type="entry name" value="Alkaline_phosphatase_core_sf"/>
</dbReference>
<feature type="transmembrane region" description="Helical" evidence="17">
    <location>
        <begin position="58"/>
        <end position="78"/>
    </location>
</feature>
<proteinExistence type="inferred from homology"/>
<dbReference type="FunFam" id="3.40.720.10:FF:000063">
    <property type="entry name" value="Alkaline phosphatase"/>
    <property type="match status" value="1"/>
</dbReference>
<keyword evidence="8 13" id="KW-0862">Zinc</keyword>
<dbReference type="GO" id="GO:0004035">
    <property type="term" value="F:alkaline phosphatase activity"/>
    <property type="evidence" value="ECO:0007669"/>
    <property type="project" value="UniProtKB-EC"/>
</dbReference>
<dbReference type="PRINTS" id="PR00113">
    <property type="entry name" value="ALKPHPHTASE"/>
</dbReference>
<dbReference type="Proteomes" id="UP000799436">
    <property type="component" value="Unassembled WGS sequence"/>
</dbReference>
<feature type="binding site" evidence="13">
    <location>
        <position position="211"/>
    </location>
    <ligand>
        <name>Mg(2+)</name>
        <dbReference type="ChEBI" id="CHEBI:18420"/>
    </ligand>
</feature>
<dbReference type="EMBL" id="ML995839">
    <property type="protein sequence ID" value="KAF2768945.1"/>
    <property type="molecule type" value="Genomic_DNA"/>
</dbReference>
<keyword evidence="4" id="KW-0597">Phosphoprotein</keyword>
<keyword evidence="10 17" id="KW-1133">Transmembrane helix</keyword>
<feature type="binding site" evidence="13">
    <location>
        <position position="356"/>
    </location>
    <ligand>
        <name>Zn(2+)</name>
        <dbReference type="ChEBI" id="CHEBI:29105"/>
        <label>2</label>
    </ligand>
</feature>
<keyword evidence="6 13" id="KW-0479">Metal-binding</keyword>
<comment type="cofactor">
    <cofactor evidence="13">
        <name>Mg(2+)</name>
        <dbReference type="ChEBI" id="CHEBI:18420"/>
    </cofactor>
    <text evidence="13">Binds 1 Mg(2+) ion.</text>
</comment>
<dbReference type="EC" id="3.1.3.1" evidence="3 15"/>
<evidence type="ECO:0000313" key="18">
    <source>
        <dbReference type="EMBL" id="KAF2768945.1"/>
    </source>
</evidence>
<evidence type="ECO:0000256" key="6">
    <source>
        <dbReference type="ARBA" id="ARBA00022723"/>
    </source>
</evidence>
<evidence type="ECO:0000256" key="15">
    <source>
        <dbReference type="RuleBase" id="RU003947"/>
    </source>
</evidence>
<feature type="region of interest" description="Disordered" evidence="16">
    <location>
        <begin position="1"/>
        <end position="27"/>
    </location>
</feature>
<dbReference type="Gene3D" id="1.10.60.40">
    <property type="match status" value="1"/>
</dbReference>
<feature type="binding site" evidence="13">
    <location>
        <position position="400"/>
    </location>
    <ligand>
        <name>Zn(2+)</name>
        <dbReference type="ChEBI" id="CHEBI:29105"/>
        <label>2</label>
    </ligand>
</feature>
<dbReference type="PANTHER" id="PTHR11596">
    <property type="entry name" value="ALKALINE PHOSPHATASE"/>
    <property type="match status" value="1"/>
</dbReference>
<dbReference type="AlphaFoldDB" id="A0A6G1L7X2"/>
<evidence type="ECO:0000256" key="4">
    <source>
        <dbReference type="ARBA" id="ARBA00022553"/>
    </source>
</evidence>
<evidence type="ECO:0000256" key="13">
    <source>
        <dbReference type="PIRSR" id="PIRSR601952-2"/>
    </source>
</evidence>
<evidence type="ECO:0000256" key="9">
    <source>
        <dbReference type="ARBA" id="ARBA00022842"/>
    </source>
</evidence>
<feature type="binding site" evidence="13">
    <location>
        <position position="351"/>
    </location>
    <ligand>
        <name>Mg(2+)</name>
        <dbReference type="ChEBI" id="CHEBI:18420"/>
    </ligand>
</feature>
<dbReference type="InterPro" id="IPR001952">
    <property type="entry name" value="Alkaline_phosphatase"/>
</dbReference>
<evidence type="ECO:0000256" key="14">
    <source>
        <dbReference type="RuleBase" id="RU003946"/>
    </source>
</evidence>